<dbReference type="Proteomes" id="UP000562492">
    <property type="component" value="Unassembled WGS sequence"/>
</dbReference>
<protein>
    <recommendedName>
        <fullName evidence="1">DUF2169 domain-containing protein</fullName>
    </recommendedName>
</protein>
<comment type="caution">
    <text evidence="2">The sequence shown here is derived from an EMBL/GenBank/DDBJ whole genome shotgun (WGS) entry which is preliminary data.</text>
</comment>
<reference evidence="2 3" key="1">
    <citation type="submission" date="2020-08" db="EMBL/GenBank/DDBJ databases">
        <title>Functional genomics of gut bacteria from endangered species of beetles.</title>
        <authorList>
            <person name="Carlos-Shanley C."/>
        </authorList>
    </citation>
    <scope>NUCLEOTIDE SEQUENCE [LARGE SCALE GENOMIC DNA]</scope>
    <source>
        <strain evidence="2 3">S00124</strain>
    </source>
</reference>
<organism evidence="2 3">
    <name type="scientific">Comamonas odontotermitis</name>
    <dbReference type="NCBI Taxonomy" id="379895"/>
    <lineage>
        <taxon>Bacteria</taxon>
        <taxon>Pseudomonadati</taxon>
        <taxon>Pseudomonadota</taxon>
        <taxon>Betaproteobacteria</taxon>
        <taxon>Burkholderiales</taxon>
        <taxon>Comamonadaceae</taxon>
        <taxon>Comamonas</taxon>
    </lineage>
</organism>
<dbReference type="InterPro" id="IPR018683">
    <property type="entry name" value="DUF2169"/>
</dbReference>
<feature type="domain" description="DUF2169" evidence="1">
    <location>
        <begin position="28"/>
        <end position="176"/>
    </location>
</feature>
<evidence type="ECO:0000313" key="2">
    <source>
        <dbReference type="EMBL" id="MBB6580126.1"/>
    </source>
</evidence>
<name>A0ABR6RLU5_9BURK</name>
<evidence type="ECO:0000313" key="3">
    <source>
        <dbReference type="Proteomes" id="UP000562492"/>
    </source>
</evidence>
<evidence type="ECO:0000259" key="1">
    <source>
        <dbReference type="Pfam" id="PF09937"/>
    </source>
</evidence>
<keyword evidence="3" id="KW-1185">Reference proteome</keyword>
<dbReference type="EMBL" id="JACHKZ010000065">
    <property type="protein sequence ID" value="MBB6580126.1"/>
    <property type="molecule type" value="Genomic_DNA"/>
</dbReference>
<dbReference type="Pfam" id="PF09937">
    <property type="entry name" value="DUF2169"/>
    <property type="match status" value="1"/>
</dbReference>
<accession>A0ABR6RLU5</accession>
<sequence>MQLLHVDNYTPFEWFAFEKMGPGKRMYDVVIVKAAYSLTLIGQRYELAPLPEGEHPVIHMADEPYERNGSAYASLRFAGDIVLYKPATDFFITGYATPPDTPATSWAAEIIVEANGKEHIQRMLLHGKRHWQWTLLKGWSLSKPQPTDKVALRYELSYGGSFPKDDRWERYTSNRLCCINRFETESPQTPDVVMPRPPFGACPAR</sequence>
<proteinExistence type="predicted"/>
<dbReference type="RefSeq" id="WP_184711766.1">
    <property type="nucleotide sequence ID" value="NZ_JACHKZ010000065.1"/>
</dbReference>
<feature type="non-terminal residue" evidence="2">
    <location>
        <position position="205"/>
    </location>
</feature>
<gene>
    <name evidence="2" type="ORF">HNP33_004257</name>
</gene>